<protein>
    <submittedName>
        <fullName evidence="4">RING-type domain-containing protein</fullName>
    </submittedName>
</protein>
<feature type="compositionally biased region" description="Polar residues" evidence="2">
    <location>
        <begin position="379"/>
        <end position="399"/>
    </location>
</feature>
<evidence type="ECO:0000256" key="1">
    <source>
        <dbReference type="SAM" id="Coils"/>
    </source>
</evidence>
<feature type="region of interest" description="Disordered" evidence="2">
    <location>
        <begin position="658"/>
        <end position="679"/>
    </location>
</feature>
<dbReference type="Proteomes" id="UP000095283">
    <property type="component" value="Unplaced"/>
</dbReference>
<keyword evidence="3" id="KW-1185">Reference proteome</keyword>
<evidence type="ECO:0000256" key="2">
    <source>
        <dbReference type="SAM" id="MobiDB-lite"/>
    </source>
</evidence>
<feature type="compositionally biased region" description="Polar residues" evidence="2">
    <location>
        <begin position="658"/>
        <end position="677"/>
    </location>
</feature>
<keyword evidence="1" id="KW-0175">Coiled coil</keyword>
<accession>A0A1I7XHR0</accession>
<feature type="region of interest" description="Disordered" evidence="2">
    <location>
        <begin position="378"/>
        <end position="404"/>
    </location>
</feature>
<reference evidence="4" key="1">
    <citation type="submission" date="2016-11" db="UniProtKB">
        <authorList>
            <consortium name="WormBaseParasite"/>
        </authorList>
    </citation>
    <scope>IDENTIFICATION</scope>
</reference>
<organism evidence="3 4">
    <name type="scientific">Heterorhabditis bacteriophora</name>
    <name type="common">Entomopathogenic nematode worm</name>
    <dbReference type="NCBI Taxonomy" id="37862"/>
    <lineage>
        <taxon>Eukaryota</taxon>
        <taxon>Metazoa</taxon>
        <taxon>Ecdysozoa</taxon>
        <taxon>Nematoda</taxon>
        <taxon>Chromadorea</taxon>
        <taxon>Rhabditida</taxon>
        <taxon>Rhabditina</taxon>
        <taxon>Rhabditomorpha</taxon>
        <taxon>Strongyloidea</taxon>
        <taxon>Heterorhabditidae</taxon>
        <taxon>Heterorhabditis</taxon>
    </lineage>
</organism>
<name>A0A1I7XHR0_HETBA</name>
<sequence>MNSFRADELIFTLGELRPFSIVLKDDVQRIKSYKILKAVERFDESNFIPFLLILDAEIKNGLSAYPPLIRVVQNHLIDLVFLLFSTRWLTKILYSQSGRMNILRLGPPSTPWLAETLVDSIVPQDGSIQRLHAAVYSEGRAECLELTPRINNSLKQDLFEQLHCVLDVPDILRLIIWLVYHDEYFRTMVFIDSAILNIPGGNDINVITANSLSPLDIKVFLLSLALWFFPTRSISLPLLLMLSSEQCKAWTAIRQYIKGKRDPNVVYRVTRVVETVRLRRNGYNLRVLYAVFIHLEKMDLIWADFCHPITLRRSTEELFPVTSCSDQCLLSVDEEDTILEHSTQSMGDCSFFSLDASHDAMSTVSQCNSFESARASPFISKNSNENREGNSATPTNRSNDALKLSKSVSDSAVLSDSRSENIPANMEGTPSFIIDEDTIYDSFLLELSEKQLEYSRKVFQLKQSEELRETVLERELTRLKEDMRHMQQNYERRLRMMQTGKQQGTEDRGKSLSATLSYSDPCNLIKQRQHDTIAELEQQVSTLARNEPQRGNPSSSQVPFFSPNSVPLQFLQYREAQVNQIVSPESPQVLIGSSPNFSFQSPTVLNMVNKLGTNQCDSETNDTFSVFRNGTSTPTTSIADVRDTTSVLNNTYMIFQPTSNTKTRSPTISVPDNNKNFGKTMEVGRTSENVSAIGIHSQTTSSMTAVKQMEKRGLCIFFNGRQNIDRLHLSVANHPGERGMCLGCLEDDELDRALYILDQMAQQWNEEGN</sequence>
<dbReference type="AlphaFoldDB" id="A0A1I7XHR0"/>
<feature type="coiled-coil region" evidence="1">
    <location>
        <begin position="462"/>
        <end position="489"/>
    </location>
</feature>
<dbReference type="WBParaSite" id="Hba_17284">
    <property type="protein sequence ID" value="Hba_17284"/>
    <property type="gene ID" value="Hba_17284"/>
</dbReference>
<proteinExistence type="predicted"/>
<evidence type="ECO:0000313" key="4">
    <source>
        <dbReference type="WBParaSite" id="Hba_17284"/>
    </source>
</evidence>
<evidence type="ECO:0000313" key="3">
    <source>
        <dbReference type="Proteomes" id="UP000095283"/>
    </source>
</evidence>